<evidence type="ECO:0000313" key="1">
    <source>
        <dbReference type="EMBL" id="KAK7256850.1"/>
    </source>
</evidence>
<organism evidence="1 2">
    <name type="scientific">Crotalaria pallida</name>
    <name type="common">Smooth rattlebox</name>
    <name type="synonym">Crotalaria striata</name>
    <dbReference type="NCBI Taxonomy" id="3830"/>
    <lineage>
        <taxon>Eukaryota</taxon>
        <taxon>Viridiplantae</taxon>
        <taxon>Streptophyta</taxon>
        <taxon>Embryophyta</taxon>
        <taxon>Tracheophyta</taxon>
        <taxon>Spermatophyta</taxon>
        <taxon>Magnoliopsida</taxon>
        <taxon>eudicotyledons</taxon>
        <taxon>Gunneridae</taxon>
        <taxon>Pentapetalae</taxon>
        <taxon>rosids</taxon>
        <taxon>fabids</taxon>
        <taxon>Fabales</taxon>
        <taxon>Fabaceae</taxon>
        <taxon>Papilionoideae</taxon>
        <taxon>50 kb inversion clade</taxon>
        <taxon>genistoids sensu lato</taxon>
        <taxon>core genistoids</taxon>
        <taxon>Crotalarieae</taxon>
        <taxon>Crotalaria</taxon>
    </lineage>
</organism>
<sequence>MTAPDQASITLVVDEEKNRVVFAHAGKDFVDVMVSFLTLPLGTIARLVAKESNMKKVSVGCLSSLYESVANLDVKHFWTETCKEMLLLPRNSMESYCQSLKLNIDDTESIKYFICEDSGCTRRRESGCLLLSTFRDKRCHCGKLMNREISPQSGMMTYDEGFVLDMATFIIYDDLKLKPYNSAVSVLTVIQDYHATKEITVNVTKEEMVDLLKCSLLSKTPLTDFFLRKTEFPQCAQPQPTKQLVINFDPSKADVGVVAISLKVFLRKSNSKILFALAEQDFVDLLFSFLTFPLGGVEQMLNGNSGLGSIDNLYKSMLDLDGNEYMRSLDIKDKFFNYRLAHQFKIKSQIYPIKEIHPSYYSCFICREIIGKPTIYFKDANDSFSNTKGVFASLNYLEPQASTGDAYRKCGGIGFVKKPLMYMVKDDLVVTPAGPFSTITFLTKSGIPQEDLEERRTISIGKAEGLNILKASLISSSALTNGLTQFLKPIKEENKPIKKQKFSYY</sequence>
<keyword evidence="2" id="KW-1185">Reference proteome</keyword>
<dbReference type="Pfam" id="PF05056">
    <property type="entry name" value="DUF674"/>
    <property type="match status" value="1"/>
</dbReference>
<accession>A0AAN9EI80</accession>
<protein>
    <recommendedName>
        <fullName evidence="3">DUF674 family protein</fullName>
    </recommendedName>
</protein>
<dbReference type="EMBL" id="JAYWIO010000006">
    <property type="protein sequence ID" value="KAK7256850.1"/>
    <property type="molecule type" value="Genomic_DNA"/>
</dbReference>
<dbReference type="PANTHER" id="PTHR33103:SF27">
    <property type="entry name" value="OS04G0594700 PROTEIN"/>
    <property type="match status" value="1"/>
</dbReference>
<evidence type="ECO:0000313" key="2">
    <source>
        <dbReference type="Proteomes" id="UP001372338"/>
    </source>
</evidence>
<dbReference type="AlphaFoldDB" id="A0AAN9EI80"/>
<name>A0AAN9EI80_CROPI</name>
<dbReference type="Proteomes" id="UP001372338">
    <property type="component" value="Unassembled WGS sequence"/>
</dbReference>
<proteinExistence type="predicted"/>
<evidence type="ECO:0008006" key="3">
    <source>
        <dbReference type="Google" id="ProtNLM"/>
    </source>
</evidence>
<dbReference type="PANTHER" id="PTHR33103">
    <property type="entry name" value="OS01G0153900 PROTEIN"/>
    <property type="match status" value="1"/>
</dbReference>
<comment type="caution">
    <text evidence="1">The sequence shown here is derived from an EMBL/GenBank/DDBJ whole genome shotgun (WGS) entry which is preliminary data.</text>
</comment>
<reference evidence="1 2" key="1">
    <citation type="submission" date="2024-01" db="EMBL/GenBank/DDBJ databases">
        <title>The genomes of 5 underutilized Papilionoideae crops provide insights into root nodulation and disease resistanc.</title>
        <authorList>
            <person name="Yuan L."/>
        </authorList>
    </citation>
    <scope>NUCLEOTIDE SEQUENCE [LARGE SCALE GENOMIC DNA]</scope>
    <source>
        <strain evidence="1">ZHUSHIDOU_FW_LH</strain>
        <tissue evidence="1">Leaf</tissue>
    </source>
</reference>
<dbReference type="InterPro" id="IPR007750">
    <property type="entry name" value="DUF674"/>
</dbReference>
<gene>
    <name evidence="1" type="ORF">RIF29_30387</name>
</gene>